<feature type="domain" description="Integrin alpha first immunoglubulin-like" evidence="14">
    <location>
        <begin position="462"/>
        <end position="603"/>
    </location>
</feature>
<dbReference type="InterPro" id="IPR013649">
    <property type="entry name" value="Integrin_alpha_Ig-like_1"/>
</dbReference>
<dbReference type="Gene3D" id="2.60.40.1530">
    <property type="entry name" value="ntegrin, alpha v. Chain A, domain 4"/>
    <property type="match status" value="1"/>
</dbReference>
<evidence type="ECO:0000256" key="8">
    <source>
        <dbReference type="ARBA" id="ARBA00023037"/>
    </source>
</evidence>
<evidence type="ECO:0000256" key="2">
    <source>
        <dbReference type="ARBA" id="ARBA00008054"/>
    </source>
</evidence>
<organism evidence="17 18">
    <name type="scientific">Astyanax mexicanus</name>
    <name type="common">Blind cave fish</name>
    <name type="synonym">Astyanax fasciatus mexicanus</name>
    <dbReference type="NCBI Taxonomy" id="7994"/>
    <lineage>
        <taxon>Eukaryota</taxon>
        <taxon>Metazoa</taxon>
        <taxon>Chordata</taxon>
        <taxon>Craniata</taxon>
        <taxon>Vertebrata</taxon>
        <taxon>Euteleostomi</taxon>
        <taxon>Actinopterygii</taxon>
        <taxon>Neopterygii</taxon>
        <taxon>Teleostei</taxon>
        <taxon>Ostariophysi</taxon>
        <taxon>Characiformes</taxon>
        <taxon>Characoidei</taxon>
        <taxon>Acestrorhamphidae</taxon>
        <taxon>Acestrorhamphinae</taxon>
        <taxon>Astyanax</taxon>
    </lineage>
</organism>
<feature type="repeat" description="FG-GAP" evidence="12">
    <location>
        <begin position="357"/>
        <end position="414"/>
    </location>
</feature>
<evidence type="ECO:0000256" key="3">
    <source>
        <dbReference type="ARBA" id="ARBA00022692"/>
    </source>
</evidence>
<keyword evidence="5" id="KW-0677">Repeat</keyword>
<evidence type="ECO:0000259" key="16">
    <source>
        <dbReference type="Pfam" id="PF20806"/>
    </source>
</evidence>
<keyword evidence="4 13" id="KW-0732">Signal</keyword>
<dbReference type="Pfam" id="PF01839">
    <property type="entry name" value="FG-GAP"/>
    <property type="match status" value="2"/>
</dbReference>
<keyword evidence="7 13" id="KW-1133">Transmembrane helix</keyword>
<evidence type="ECO:0000256" key="6">
    <source>
        <dbReference type="ARBA" id="ARBA00022889"/>
    </source>
</evidence>
<keyword evidence="8 13" id="KW-0401">Integrin</keyword>
<reference evidence="17" key="1">
    <citation type="submission" date="2025-08" db="UniProtKB">
        <authorList>
            <consortium name="Ensembl"/>
        </authorList>
    </citation>
    <scope>IDENTIFICATION</scope>
</reference>
<evidence type="ECO:0000256" key="4">
    <source>
        <dbReference type="ARBA" id="ARBA00022729"/>
    </source>
</evidence>
<dbReference type="InterPro" id="IPR028994">
    <property type="entry name" value="Integrin_alpha_N"/>
</dbReference>
<keyword evidence="9 13" id="KW-0472">Membrane</keyword>
<dbReference type="Proteomes" id="UP000694621">
    <property type="component" value="Unplaced"/>
</dbReference>
<name>A0A8B9JIQ5_ASTMX</name>
<protein>
    <submittedName>
        <fullName evidence="17">Integrin, alpha 6, like</fullName>
    </submittedName>
</protein>
<dbReference type="GO" id="GO:0008305">
    <property type="term" value="C:integrin complex"/>
    <property type="evidence" value="ECO:0007669"/>
    <property type="project" value="InterPro"/>
</dbReference>
<keyword evidence="3 13" id="KW-0812">Transmembrane</keyword>
<accession>A0A8B9JIQ5</accession>
<dbReference type="Pfam" id="PF08441">
    <property type="entry name" value="Integrin_A_Ig_1"/>
    <property type="match status" value="1"/>
</dbReference>
<dbReference type="InterPro" id="IPR013517">
    <property type="entry name" value="FG-GAP"/>
</dbReference>
<evidence type="ECO:0000256" key="7">
    <source>
        <dbReference type="ARBA" id="ARBA00022989"/>
    </source>
</evidence>
<feature type="chain" id="PRO_5034293942" evidence="13">
    <location>
        <begin position="26"/>
        <end position="1042"/>
    </location>
</feature>
<dbReference type="GO" id="GO:0050900">
    <property type="term" value="P:leukocyte migration"/>
    <property type="evidence" value="ECO:0007669"/>
    <property type="project" value="TreeGrafter"/>
</dbReference>
<feature type="domain" description="Integrin alpha third immunoglobulin-like" evidence="16">
    <location>
        <begin position="770"/>
        <end position="982"/>
    </location>
</feature>
<evidence type="ECO:0000313" key="18">
    <source>
        <dbReference type="Proteomes" id="UP000694621"/>
    </source>
</evidence>
<evidence type="ECO:0000256" key="9">
    <source>
        <dbReference type="ARBA" id="ARBA00023136"/>
    </source>
</evidence>
<dbReference type="PRINTS" id="PR01185">
    <property type="entry name" value="INTEGRINA"/>
</dbReference>
<dbReference type="Gene3D" id="2.60.40.1510">
    <property type="entry name" value="ntegrin, alpha v. Chain A, domain 3"/>
    <property type="match status" value="1"/>
</dbReference>
<dbReference type="PANTHER" id="PTHR23220">
    <property type="entry name" value="INTEGRIN ALPHA"/>
    <property type="match status" value="1"/>
</dbReference>
<evidence type="ECO:0000259" key="14">
    <source>
        <dbReference type="Pfam" id="PF08441"/>
    </source>
</evidence>
<dbReference type="Gene3D" id="1.20.5.930">
    <property type="entry name" value="Bicelle-embedded integrin alpha(iib) transmembrane segment"/>
    <property type="match status" value="1"/>
</dbReference>
<dbReference type="GO" id="GO:0033627">
    <property type="term" value="P:cell adhesion mediated by integrin"/>
    <property type="evidence" value="ECO:0007669"/>
    <property type="project" value="TreeGrafter"/>
</dbReference>
<comment type="subcellular location">
    <subcellularLocation>
        <location evidence="1 13">Membrane</location>
        <topology evidence="1 13">Single-pass type I membrane protein</topology>
    </subcellularLocation>
</comment>
<feature type="repeat" description="FG-GAP" evidence="12">
    <location>
        <begin position="292"/>
        <end position="355"/>
    </location>
</feature>
<dbReference type="InterPro" id="IPR000413">
    <property type="entry name" value="Integrin_alpha"/>
</dbReference>
<dbReference type="GO" id="GO:0098609">
    <property type="term" value="P:cell-cell adhesion"/>
    <property type="evidence" value="ECO:0007669"/>
    <property type="project" value="TreeGrafter"/>
</dbReference>
<dbReference type="InterPro" id="IPR013519">
    <property type="entry name" value="Int_alpha_beta-p"/>
</dbReference>
<dbReference type="AlphaFoldDB" id="A0A8B9JIQ5"/>
<dbReference type="Gene3D" id="2.60.40.1460">
    <property type="entry name" value="Integrin domains. Chain A, domain 2"/>
    <property type="match status" value="1"/>
</dbReference>
<evidence type="ECO:0000256" key="5">
    <source>
        <dbReference type="ARBA" id="ARBA00022737"/>
    </source>
</evidence>
<dbReference type="SMART" id="SM00191">
    <property type="entry name" value="Int_alpha"/>
    <property type="match status" value="5"/>
</dbReference>
<comment type="similarity">
    <text evidence="2 13">Belongs to the integrin alpha chain family.</text>
</comment>
<evidence type="ECO:0000256" key="13">
    <source>
        <dbReference type="RuleBase" id="RU003762"/>
    </source>
</evidence>
<dbReference type="Gene3D" id="2.130.10.130">
    <property type="entry name" value="Integrin alpha, N-terminal"/>
    <property type="match status" value="1"/>
</dbReference>
<evidence type="ECO:0000256" key="10">
    <source>
        <dbReference type="ARBA" id="ARBA00023170"/>
    </source>
</evidence>
<dbReference type="PANTHER" id="PTHR23220:SF9">
    <property type="entry name" value="INTEGRIN ALPHA-6"/>
    <property type="match status" value="1"/>
</dbReference>
<evidence type="ECO:0000259" key="15">
    <source>
        <dbReference type="Pfam" id="PF20805"/>
    </source>
</evidence>
<dbReference type="GO" id="GO:0007229">
    <property type="term" value="P:integrin-mediated signaling pathway"/>
    <property type="evidence" value="ECO:0007669"/>
    <property type="project" value="UniProtKB-KW"/>
</dbReference>
<dbReference type="GO" id="GO:0005178">
    <property type="term" value="F:integrin binding"/>
    <property type="evidence" value="ECO:0007669"/>
    <property type="project" value="TreeGrafter"/>
</dbReference>
<dbReference type="SUPFAM" id="SSF69179">
    <property type="entry name" value="Integrin domains"/>
    <property type="match status" value="3"/>
</dbReference>
<keyword evidence="6 13" id="KW-0130">Cell adhesion</keyword>
<dbReference type="Pfam" id="PF20806">
    <property type="entry name" value="Integrin_A_Ig_3"/>
    <property type="match status" value="1"/>
</dbReference>
<proteinExistence type="inferred from homology"/>
<feature type="transmembrane region" description="Helical" evidence="13">
    <location>
        <begin position="991"/>
        <end position="1014"/>
    </location>
</feature>
<dbReference type="Pfam" id="PF20805">
    <property type="entry name" value="Integrin_A_Ig_2"/>
    <property type="match status" value="1"/>
</dbReference>
<keyword evidence="10 13" id="KW-0675">Receptor</keyword>
<evidence type="ECO:0000256" key="11">
    <source>
        <dbReference type="ARBA" id="ARBA00023180"/>
    </source>
</evidence>
<evidence type="ECO:0000256" key="12">
    <source>
        <dbReference type="PROSITE-ProRule" id="PRU00803"/>
    </source>
</evidence>
<feature type="domain" description="Integrin alpha second immunoglobulin-like" evidence="15">
    <location>
        <begin position="613"/>
        <end position="762"/>
    </location>
</feature>
<dbReference type="PROSITE" id="PS51470">
    <property type="entry name" value="FG_GAP"/>
    <property type="match status" value="3"/>
</dbReference>
<dbReference type="InterPro" id="IPR048286">
    <property type="entry name" value="Integrin_alpha_Ig-like_3"/>
</dbReference>
<sequence>MLAVRGELILSFWLFTNLQSLQTSAFNLDESNTLTKKGPADSMFGFSLAMHHQVKPTEQQVLLVGAPRSKALPIQKANITGGLFRCKFTTKEDDCERIPVDTTEANQGYGKDYRENQWLGVRVQSQGRGSKVVVCAHRYQYWIYSSQLVLGRCFILDDDLKTYATKMFCLNRPSDKDLFGYCQQGLSPAFTKDGNYILFGAPGAYDWKGTVRMDPVTDYTLDSYETGDQNQYNEHLIPVGISSYLGFSIDSGMNLLNKKDQIIVAGAPRANLSGEVLMLRSDEATRDTRRLSVVRIIKGPGLASSFGYSLTVVDINADGWDDLIVGAPQFSEPDINSFVGGAVYVYVNPKNSKDWDNIQPTVLHGSEASMFGLAVASIGDVNHDGYNDFAVGAPYDILDGAVYIYLGTAGDVSKQQPQVLYGEQQNVKLFGYSLSGNMDIDGNGYPDLAVGSLSNNVVVFRAKPVVQLNTTLELSPNEIDYLGKDCRRRQCKIRATYCFSFTTYPATYNPTINIVYALAADKGRDENYQRLTTPVAETDLVLPPQGQKHCSTTELRLKGNIEDMMSDIPVSLLVSLPSDNPAQTLKQSSLPPLKPILNLQPSTAKLKFLNTGCGSDGICHSNLHLQYSFCERDPHTNKCTPQTRDDGVPIITPGNENTALEVTITNKGGDNAHLTKLFAHLSKDLHLSSVISPENKVECDQEDNLKVSAHCLLGNPLKRDEVVKLYLMLNTEKLSVDTENAKVAMVLNTISNQTIPPVVAEAKVVFEMELQVIGQAKPSQVYYGGTAKDEKSITSVEQIGAPVQYEFRVTNMGRPLKSFASATLNVQWPKKDKTGNWLLYLVKITGLKNQIIPCTPAAEISPLKHVQQAPSRERRQVKGEGKLDALSTDKIISLFGGGNRYDYLTCADLLHCVELKCPLQAVDSSAVIVFHARLWNSTFVEDYKSLDYLDIVLNASLSLEDSQNNIMLRGSHTQVRLTVFPEKKPGFLSRFPWWVIFLSVILALLLIALLVYILSKMGCFTCGMCTEDKTGYYPINTNKAAS</sequence>
<feature type="repeat" description="FG-GAP" evidence="12">
    <location>
        <begin position="416"/>
        <end position="477"/>
    </location>
</feature>
<dbReference type="Ensembl" id="ENSAMXT00005024540.1">
    <property type="protein sequence ID" value="ENSAMXP00005022216.1"/>
    <property type="gene ID" value="ENSAMXG00005011455.1"/>
</dbReference>
<evidence type="ECO:0000256" key="1">
    <source>
        <dbReference type="ARBA" id="ARBA00004479"/>
    </source>
</evidence>
<evidence type="ECO:0000313" key="17">
    <source>
        <dbReference type="Ensembl" id="ENSAMXP00005022216.1"/>
    </source>
</evidence>
<dbReference type="InterPro" id="IPR048285">
    <property type="entry name" value="Integrin_alpha_Ig-like_2"/>
</dbReference>
<feature type="signal peptide" evidence="13">
    <location>
        <begin position="1"/>
        <end position="25"/>
    </location>
</feature>
<dbReference type="GO" id="GO:0007160">
    <property type="term" value="P:cell-matrix adhesion"/>
    <property type="evidence" value="ECO:0007669"/>
    <property type="project" value="TreeGrafter"/>
</dbReference>
<dbReference type="GO" id="GO:0009897">
    <property type="term" value="C:external side of plasma membrane"/>
    <property type="evidence" value="ECO:0007669"/>
    <property type="project" value="TreeGrafter"/>
</dbReference>
<keyword evidence="11" id="KW-0325">Glycoprotein</keyword>
<dbReference type="SUPFAM" id="SSF69318">
    <property type="entry name" value="Integrin alpha N-terminal domain"/>
    <property type="match status" value="1"/>
</dbReference>
<dbReference type="OMA" id="TKVAWWI"/>
<dbReference type="InterPro" id="IPR032695">
    <property type="entry name" value="Integrin_dom_sf"/>
</dbReference>